<dbReference type="AlphaFoldDB" id="A0AA39JJ52"/>
<feature type="chain" id="PRO_5041434608" description="Glycoside hydrolase family 76 protein" evidence="1">
    <location>
        <begin position="36"/>
        <end position="420"/>
    </location>
</feature>
<feature type="signal peptide" evidence="1">
    <location>
        <begin position="1"/>
        <end position="35"/>
    </location>
</feature>
<dbReference type="InterPro" id="IPR008928">
    <property type="entry name" value="6-hairpin_glycosidase_sf"/>
</dbReference>
<proteinExistence type="predicted"/>
<evidence type="ECO:0000313" key="3">
    <source>
        <dbReference type="Proteomes" id="UP001175211"/>
    </source>
</evidence>
<dbReference type="Pfam" id="PF03663">
    <property type="entry name" value="Glyco_hydro_76"/>
    <property type="match status" value="1"/>
</dbReference>
<dbReference type="Gene3D" id="1.50.10.20">
    <property type="match status" value="1"/>
</dbReference>
<dbReference type="GeneID" id="85361826"/>
<protein>
    <recommendedName>
        <fullName evidence="4">Glycoside hydrolase family 76 protein</fullName>
    </recommendedName>
</protein>
<dbReference type="EMBL" id="JAUEPS010000058">
    <property type="protein sequence ID" value="KAK0443429.1"/>
    <property type="molecule type" value="Genomic_DNA"/>
</dbReference>
<comment type="caution">
    <text evidence="2">The sequence shown here is derived from an EMBL/GenBank/DDBJ whole genome shotgun (WGS) entry which is preliminary data.</text>
</comment>
<evidence type="ECO:0008006" key="4">
    <source>
        <dbReference type="Google" id="ProtNLM"/>
    </source>
</evidence>
<evidence type="ECO:0000256" key="1">
    <source>
        <dbReference type="SAM" id="SignalP"/>
    </source>
</evidence>
<dbReference type="Proteomes" id="UP001175211">
    <property type="component" value="Unassembled WGS sequence"/>
</dbReference>
<accession>A0AA39JJ52</accession>
<dbReference type="RefSeq" id="XP_060324748.1">
    <property type="nucleotide sequence ID" value="XM_060478278.1"/>
</dbReference>
<name>A0AA39JJ52_ARMTA</name>
<gene>
    <name evidence="2" type="ORF">EV420DRAFT_1649215</name>
</gene>
<dbReference type="SUPFAM" id="SSF48208">
    <property type="entry name" value="Six-hairpin glycosidases"/>
    <property type="match status" value="1"/>
</dbReference>
<dbReference type="GO" id="GO:0005975">
    <property type="term" value="P:carbohydrate metabolic process"/>
    <property type="evidence" value="ECO:0007669"/>
    <property type="project" value="InterPro"/>
</dbReference>
<reference evidence="2" key="1">
    <citation type="submission" date="2023-06" db="EMBL/GenBank/DDBJ databases">
        <authorList>
            <consortium name="Lawrence Berkeley National Laboratory"/>
            <person name="Ahrendt S."/>
            <person name="Sahu N."/>
            <person name="Indic B."/>
            <person name="Wong-Bajracharya J."/>
            <person name="Merenyi Z."/>
            <person name="Ke H.-M."/>
            <person name="Monk M."/>
            <person name="Kocsube S."/>
            <person name="Drula E."/>
            <person name="Lipzen A."/>
            <person name="Balint B."/>
            <person name="Henrissat B."/>
            <person name="Andreopoulos B."/>
            <person name="Martin F.M."/>
            <person name="Harder C.B."/>
            <person name="Rigling D."/>
            <person name="Ford K.L."/>
            <person name="Foster G.D."/>
            <person name="Pangilinan J."/>
            <person name="Papanicolaou A."/>
            <person name="Barry K."/>
            <person name="LaButti K."/>
            <person name="Viragh M."/>
            <person name="Koriabine M."/>
            <person name="Yan M."/>
            <person name="Riley R."/>
            <person name="Champramary S."/>
            <person name="Plett K.L."/>
            <person name="Tsai I.J."/>
            <person name="Slot J."/>
            <person name="Sipos G."/>
            <person name="Plett J."/>
            <person name="Nagy L.G."/>
            <person name="Grigoriev I.V."/>
        </authorList>
    </citation>
    <scope>NUCLEOTIDE SEQUENCE</scope>
    <source>
        <strain evidence="2">CCBAS 213</strain>
    </source>
</reference>
<evidence type="ECO:0000313" key="2">
    <source>
        <dbReference type="EMBL" id="KAK0443429.1"/>
    </source>
</evidence>
<organism evidence="2 3">
    <name type="scientific">Armillaria tabescens</name>
    <name type="common">Ringless honey mushroom</name>
    <name type="synonym">Agaricus tabescens</name>
    <dbReference type="NCBI Taxonomy" id="1929756"/>
    <lineage>
        <taxon>Eukaryota</taxon>
        <taxon>Fungi</taxon>
        <taxon>Dikarya</taxon>
        <taxon>Basidiomycota</taxon>
        <taxon>Agaricomycotina</taxon>
        <taxon>Agaricomycetes</taxon>
        <taxon>Agaricomycetidae</taxon>
        <taxon>Agaricales</taxon>
        <taxon>Marasmiineae</taxon>
        <taxon>Physalacriaceae</taxon>
        <taxon>Desarmillaria</taxon>
    </lineage>
</organism>
<keyword evidence="1" id="KW-0732">Signal</keyword>
<sequence length="420" mass="45977">MTLKTQCGLFFPGARMQLFFIWTLVALSFADTGAAQDLKPSTSWRKPNITTSKDECISIASAALEKAISNLTPDGMFGGTFLSFTVLFNIFRTFVSHSDSTYGTPGRLYAQMVEFDRLTNQTKYKDMLKHYFVLAELEKPGFMDVFVSPIDYGLSYGYAAAHAYTTYQDNDFLDWAVTSWTSGRLYTISESQAALGIMDKKQFNMSSSCQDTTMAGGTFWSNDTNEPTLNSLNSGSFFIVSALLAEATSNETYLNASMESANFLQSDLLNLDNNIMLFSISSKLSDSCLVESAMYLYDSAVFVEGLAILASITSSASTEALLCSTAIAIVSDSEIWQGIDGVIDTMDLGGHYVLHALAAVYEHNTTSSDLCEYIEGYIVQYNAVIEQATSGGSNIYGVPWTGLGLCTILYTVYSRIATVQ</sequence>
<dbReference type="InterPro" id="IPR005198">
    <property type="entry name" value="Glyco_hydro_76"/>
</dbReference>
<keyword evidence="3" id="KW-1185">Reference proteome</keyword>